<dbReference type="Proteomes" id="UP000297241">
    <property type="component" value="Unassembled WGS sequence"/>
</dbReference>
<dbReference type="OrthoDB" id="335838at2"/>
<comment type="caution">
    <text evidence="1">The sequence shown here is derived from an EMBL/GenBank/DDBJ whole genome shotgun (WGS) entry which is preliminary data.</text>
</comment>
<dbReference type="RefSeq" id="WP_135755985.1">
    <property type="nucleotide sequence ID" value="NZ_RQHS01000005.1"/>
</dbReference>
<keyword evidence="2" id="KW-1185">Reference proteome</keyword>
<evidence type="ECO:0000313" key="1">
    <source>
        <dbReference type="EMBL" id="TGN03381.1"/>
    </source>
</evidence>
<dbReference type="NCBIfam" id="NF047775">
    <property type="entry name" value="LIC_11090_fam"/>
    <property type="match status" value="1"/>
</dbReference>
<sequence length="150" mass="17492">MKTITAYSLILIFFPRLLVPAEGSIFEKLFLGNLICHCNHNSDKETHTSKEDDFFRTKIDLTKSSDPEKQDRINCHSDPKSTVHECRCKKENSDRIYSQIRVFSYYVIIPRIYIIPVLGPSFEMKDLYSAELSKAHNRKFKRPPKHLSLA</sequence>
<name>A0A4Z1AJM4_9LEPT</name>
<protein>
    <submittedName>
        <fullName evidence="1">Uncharacterized protein</fullName>
    </submittedName>
</protein>
<reference evidence="1" key="1">
    <citation type="journal article" date="2019" name="PLoS Negl. Trop. Dis.">
        <title>Revisiting the worldwide diversity of Leptospira species in the environment.</title>
        <authorList>
            <person name="Vincent A.T."/>
            <person name="Schiettekatte O."/>
            <person name="Bourhy P."/>
            <person name="Veyrier F.J."/>
            <person name="Picardeau M."/>
        </authorList>
    </citation>
    <scope>NUCLEOTIDE SEQUENCE [LARGE SCALE GENOMIC DNA]</scope>
    <source>
        <strain evidence="1">201601113</strain>
    </source>
</reference>
<dbReference type="AlphaFoldDB" id="A0A4Z1AJM4"/>
<dbReference type="InterPro" id="IPR058083">
    <property type="entry name" value="LIC_11090-like"/>
</dbReference>
<evidence type="ECO:0000313" key="2">
    <source>
        <dbReference type="Proteomes" id="UP000297241"/>
    </source>
</evidence>
<proteinExistence type="predicted"/>
<dbReference type="EMBL" id="RQHS01000005">
    <property type="protein sequence ID" value="TGN03381.1"/>
    <property type="molecule type" value="Genomic_DNA"/>
</dbReference>
<organism evidence="1 2">
    <name type="scientific">Leptospira dzoumogneensis</name>
    <dbReference type="NCBI Taxonomy" id="2484904"/>
    <lineage>
        <taxon>Bacteria</taxon>
        <taxon>Pseudomonadati</taxon>
        <taxon>Spirochaetota</taxon>
        <taxon>Spirochaetia</taxon>
        <taxon>Leptospirales</taxon>
        <taxon>Leptospiraceae</taxon>
        <taxon>Leptospira</taxon>
    </lineage>
</organism>
<gene>
    <name evidence="1" type="ORF">EHR06_05065</name>
</gene>
<accession>A0A4Z1AJM4</accession>